<evidence type="ECO:0000256" key="2">
    <source>
        <dbReference type="SAM" id="SignalP"/>
    </source>
</evidence>
<sequence length="594" mass="65561">MITRHTAATFTVAAFTIAAATPHALAAQPDAFPESTRPYLYFESFDGVANPAHFTHDLPGGWSQKVSGVTSGEARWNGWTVSDVRHWTWAAGTDERHFFTQGHDQFAIIDSKQQRLAERDSMDARMNTAPIDVAGQDTVALEFDQHYRQGKDGQVAQVAVSFDGGEPEVVDKLTHDRYSSHEYFELDVPEGAKTMQVTFGYLGGNDDYWWAVDNVTVRAPFTKIADKPNTIIDVISDPQDDPEDYKLAISRLNAMPEKAGALVINGDLVDNGSQEQWDRFLAAREEAPHDSGVELWTIGNHEMYGKEISEVHMQRFLKYSGQDKPWNEVVVNGTPLISINTEYYSDIDRGGKEPFQRISAEQLKWLDERLAHWDAQGVTALVFTHPLLPGTVSMSHSAWYQNDFEDEQAISDVLSKYNDVVAFTSHSHSSLKQNNWWGTRRYDGTMQGAIGFPVVNTGAILNEYLPDGDHDEEIVDDKAATGLRVKVYDDRIRVEAWDFKDGRGLANPDGEAKMTKYQDFSKQKRVVAPAANAPAKPNPDTPADTAGGSSTGEKIAVAIGILAAIGGAFAVLAPRVQEVLGGLGLPAVPPELIH</sequence>
<keyword evidence="5" id="KW-1185">Reference proteome</keyword>
<dbReference type="GO" id="GO:0016787">
    <property type="term" value="F:hydrolase activity"/>
    <property type="evidence" value="ECO:0007669"/>
    <property type="project" value="InterPro"/>
</dbReference>
<accession>A0A9X8R275</accession>
<feature type="domain" description="Calcineurin-like phosphoesterase" evidence="3">
    <location>
        <begin position="232"/>
        <end position="429"/>
    </location>
</feature>
<feature type="signal peptide" evidence="2">
    <location>
        <begin position="1"/>
        <end position="26"/>
    </location>
</feature>
<dbReference type="InterPro" id="IPR051918">
    <property type="entry name" value="STPP_CPPED1"/>
</dbReference>
<evidence type="ECO:0000313" key="5">
    <source>
        <dbReference type="Proteomes" id="UP000185547"/>
    </source>
</evidence>
<dbReference type="Proteomes" id="UP000185547">
    <property type="component" value="Unassembled WGS sequence"/>
</dbReference>
<dbReference type="InterPro" id="IPR029052">
    <property type="entry name" value="Metallo-depent_PP-like"/>
</dbReference>
<dbReference type="Gene3D" id="3.60.21.10">
    <property type="match status" value="1"/>
</dbReference>
<reference evidence="4 5" key="1">
    <citation type="submission" date="2017-01" db="EMBL/GenBank/DDBJ databases">
        <authorList>
            <person name="Varghese N."/>
            <person name="Submissions S."/>
        </authorList>
    </citation>
    <scope>NUCLEOTIDE SEQUENCE [LARGE SCALE GENOMIC DNA]</scope>
    <source>
        <strain evidence="4 5">DSM 44280</strain>
    </source>
</reference>
<gene>
    <name evidence="4" type="ORF">SAMN05421802_10650</name>
</gene>
<dbReference type="InterPro" id="IPR004843">
    <property type="entry name" value="Calcineurin-like_PHP"/>
</dbReference>
<evidence type="ECO:0000259" key="3">
    <source>
        <dbReference type="Pfam" id="PF00149"/>
    </source>
</evidence>
<organism evidence="4 5">
    <name type="scientific">Corynebacterium afermentans</name>
    <dbReference type="NCBI Taxonomy" id="38286"/>
    <lineage>
        <taxon>Bacteria</taxon>
        <taxon>Bacillati</taxon>
        <taxon>Actinomycetota</taxon>
        <taxon>Actinomycetes</taxon>
        <taxon>Mycobacteriales</taxon>
        <taxon>Corynebacteriaceae</taxon>
        <taxon>Corynebacterium</taxon>
    </lineage>
</organism>
<dbReference type="RefSeq" id="WP_063938923.1">
    <property type="nucleotide sequence ID" value="NZ_FTMH01000006.1"/>
</dbReference>
<evidence type="ECO:0000256" key="1">
    <source>
        <dbReference type="SAM" id="MobiDB-lite"/>
    </source>
</evidence>
<keyword evidence="2" id="KW-0732">Signal</keyword>
<dbReference type="PANTHER" id="PTHR43143:SF1">
    <property type="entry name" value="SERINE_THREONINE-PROTEIN PHOSPHATASE CPPED1"/>
    <property type="match status" value="1"/>
</dbReference>
<dbReference type="Gene3D" id="2.60.120.200">
    <property type="match status" value="1"/>
</dbReference>
<name>A0A9X8R275_9CORY</name>
<dbReference type="AlphaFoldDB" id="A0A9X8R275"/>
<comment type="caution">
    <text evidence="4">The sequence shown here is derived from an EMBL/GenBank/DDBJ whole genome shotgun (WGS) entry which is preliminary data.</text>
</comment>
<dbReference type="EMBL" id="FTMH01000006">
    <property type="protein sequence ID" value="SIQ09950.1"/>
    <property type="molecule type" value="Genomic_DNA"/>
</dbReference>
<dbReference type="OrthoDB" id="9812856at2"/>
<feature type="region of interest" description="Disordered" evidence="1">
    <location>
        <begin position="527"/>
        <end position="549"/>
    </location>
</feature>
<dbReference type="SUPFAM" id="SSF56300">
    <property type="entry name" value="Metallo-dependent phosphatases"/>
    <property type="match status" value="1"/>
</dbReference>
<dbReference type="Pfam" id="PF00149">
    <property type="entry name" value="Metallophos"/>
    <property type="match status" value="1"/>
</dbReference>
<dbReference type="PANTHER" id="PTHR43143">
    <property type="entry name" value="METALLOPHOSPHOESTERASE, CALCINEURIN SUPERFAMILY"/>
    <property type="match status" value="1"/>
</dbReference>
<evidence type="ECO:0000313" key="4">
    <source>
        <dbReference type="EMBL" id="SIQ09950.1"/>
    </source>
</evidence>
<protein>
    <submittedName>
        <fullName evidence="4">Calcineurin-like phosphoesterase</fullName>
    </submittedName>
</protein>
<proteinExistence type="predicted"/>
<feature type="chain" id="PRO_5040887619" evidence="2">
    <location>
        <begin position="27"/>
        <end position="594"/>
    </location>
</feature>